<evidence type="ECO:0000313" key="8">
    <source>
        <dbReference type="Proteomes" id="UP000665561"/>
    </source>
</evidence>
<dbReference type="EMBL" id="JAAAMV010000031">
    <property type="protein sequence ID" value="NBD27781.1"/>
    <property type="molecule type" value="Genomic_DNA"/>
</dbReference>
<accession>A0ABW9XYL1</accession>
<name>A0ABW9XYL1_9BACL</name>
<dbReference type="InterPro" id="IPR018060">
    <property type="entry name" value="HTH_AraC"/>
</dbReference>
<comment type="caution">
    <text evidence="7">The sequence shown here is derived from an EMBL/GenBank/DDBJ whole genome shotgun (WGS) entry which is preliminary data.</text>
</comment>
<organism evidence="7 8">
    <name type="scientific">Paenibacillus glycinis</name>
    <dbReference type="NCBI Taxonomy" id="2697035"/>
    <lineage>
        <taxon>Bacteria</taxon>
        <taxon>Bacillati</taxon>
        <taxon>Bacillota</taxon>
        <taxon>Bacilli</taxon>
        <taxon>Bacillales</taxon>
        <taxon>Paenibacillaceae</taxon>
        <taxon>Paenibacillus</taxon>
    </lineage>
</organism>
<dbReference type="SMART" id="SM00342">
    <property type="entry name" value="HTH_ARAC"/>
    <property type="match status" value="1"/>
</dbReference>
<dbReference type="InterPro" id="IPR018062">
    <property type="entry name" value="HTH_AraC-typ_CS"/>
</dbReference>
<evidence type="ECO:0000256" key="3">
    <source>
        <dbReference type="ARBA" id="ARBA00023125"/>
    </source>
</evidence>
<evidence type="ECO:0000256" key="2">
    <source>
        <dbReference type="ARBA" id="ARBA00023015"/>
    </source>
</evidence>
<dbReference type="Gene3D" id="2.60.120.10">
    <property type="entry name" value="Jelly Rolls"/>
    <property type="match status" value="1"/>
</dbReference>
<dbReference type="InterPro" id="IPR037923">
    <property type="entry name" value="HTH-like"/>
</dbReference>
<reference evidence="7 8" key="1">
    <citation type="submission" date="2020-01" db="EMBL/GenBank/DDBJ databases">
        <title>Paenibacillus soybeanensis sp. nov. isolated from the nodules of soybean (Glycine max(L.) Merr).</title>
        <authorList>
            <person name="Wang H."/>
        </authorList>
    </citation>
    <scope>NUCLEOTIDE SEQUENCE [LARGE SCALE GENOMIC DNA]</scope>
    <source>
        <strain evidence="7 8">T1</strain>
    </source>
</reference>
<dbReference type="PROSITE" id="PS01124">
    <property type="entry name" value="HTH_ARAC_FAMILY_2"/>
    <property type="match status" value="1"/>
</dbReference>
<dbReference type="SUPFAM" id="SSF51215">
    <property type="entry name" value="Regulatory protein AraC"/>
    <property type="match status" value="1"/>
</dbReference>
<dbReference type="PANTHER" id="PTHR46796:SF13">
    <property type="entry name" value="HTH-TYPE TRANSCRIPTIONAL ACTIVATOR RHAS"/>
    <property type="match status" value="1"/>
</dbReference>
<gene>
    <name evidence="7" type="ORF">GT019_28245</name>
</gene>
<keyword evidence="1" id="KW-0963">Cytoplasm</keyword>
<dbReference type="RefSeq" id="WP_161746803.1">
    <property type="nucleotide sequence ID" value="NZ_JAAAMV010000031.1"/>
</dbReference>
<dbReference type="InterPro" id="IPR003313">
    <property type="entry name" value="AraC-bd"/>
</dbReference>
<dbReference type="Gene3D" id="1.10.10.60">
    <property type="entry name" value="Homeodomain-like"/>
    <property type="match status" value="2"/>
</dbReference>
<evidence type="ECO:0000256" key="4">
    <source>
        <dbReference type="ARBA" id="ARBA00023159"/>
    </source>
</evidence>
<protein>
    <submittedName>
        <fullName evidence="7">Helix-turn-helix domain-containing protein</fullName>
    </submittedName>
</protein>
<evidence type="ECO:0000256" key="1">
    <source>
        <dbReference type="ARBA" id="ARBA00022490"/>
    </source>
</evidence>
<dbReference type="Proteomes" id="UP000665561">
    <property type="component" value="Unassembled WGS sequence"/>
</dbReference>
<dbReference type="SUPFAM" id="SSF46689">
    <property type="entry name" value="Homeodomain-like"/>
    <property type="match status" value="2"/>
</dbReference>
<dbReference type="InterPro" id="IPR014710">
    <property type="entry name" value="RmlC-like_jellyroll"/>
</dbReference>
<evidence type="ECO:0000256" key="5">
    <source>
        <dbReference type="ARBA" id="ARBA00023163"/>
    </source>
</evidence>
<dbReference type="InterPro" id="IPR009057">
    <property type="entry name" value="Homeodomain-like_sf"/>
</dbReference>
<dbReference type="PRINTS" id="PR00032">
    <property type="entry name" value="HTHARAC"/>
</dbReference>
<dbReference type="Pfam" id="PF12833">
    <property type="entry name" value="HTH_18"/>
    <property type="match status" value="1"/>
</dbReference>
<keyword evidence="8" id="KW-1185">Reference proteome</keyword>
<evidence type="ECO:0000259" key="6">
    <source>
        <dbReference type="PROSITE" id="PS01124"/>
    </source>
</evidence>
<dbReference type="PANTHER" id="PTHR46796">
    <property type="entry name" value="HTH-TYPE TRANSCRIPTIONAL ACTIVATOR RHAS-RELATED"/>
    <property type="match status" value="1"/>
</dbReference>
<keyword evidence="4" id="KW-0010">Activator</keyword>
<dbReference type="InterPro" id="IPR050204">
    <property type="entry name" value="AraC_XylS_family_regulators"/>
</dbReference>
<dbReference type="InterPro" id="IPR020449">
    <property type="entry name" value="Tscrpt_reg_AraC-type_HTH"/>
</dbReference>
<keyword evidence="3" id="KW-0238">DNA-binding</keyword>
<feature type="domain" description="HTH araC/xylS-type" evidence="6">
    <location>
        <begin position="154"/>
        <end position="256"/>
    </location>
</feature>
<evidence type="ECO:0000313" key="7">
    <source>
        <dbReference type="EMBL" id="NBD27781.1"/>
    </source>
</evidence>
<keyword evidence="2" id="KW-0805">Transcription regulation</keyword>
<keyword evidence="5" id="KW-0804">Transcription</keyword>
<dbReference type="Pfam" id="PF02311">
    <property type="entry name" value="AraC_binding"/>
    <property type="match status" value="1"/>
</dbReference>
<sequence>MHTIRCASSFGKARCERGWVWSPKLPLHDYDLWYAMDGKGEMRINEERYPIGKGSCFLIRPGDAVHAAQDDNQRLTVIFIHFTLDEVAGPELPGRHAKFEDTALPETCLQRMLDVQQRGEAAKEEEFELLMRLVLLHMRRQEEAVHAPISAMHKQLVHKVIDELAEHHGIAVTVAGLASAYGVSPRHLSHLFKTYTGYSLKTYMTRVRMERARFLLAETAMNITEVSHALGYADIYHFSKAFKQHCGAPPTRFRFKGRSAASHYGEPPS</sequence>
<proteinExistence type="predicted"/>
<dbReference type="PROSITE" id="PS00041">
    <property type="entry name" value="HTH_ARAC_FAMILY_1"/>
    <property type="match status" value="1"/>
</dbReference>